<dbReference type="PANTHER" id="PTHR43194:SF5">
    <property type="entry name" value="PIMELOYL-[ACYL-CARRIER PROTEIN] METHYL ESTER ESTERASE"/>
    <property type="match status" value="1"/>
</dbReference>
<reference evidence="3" key="1">
    <citation type="journal article" date="2019" name="Int. J. Syst. Evol. Microbiol.">
        <title>The Global Catalogue of Microorganisms (GCM) 10K type strain sequencing project: providing services to taxonomists for standard genome sequencing and annotation.</title>
        <authorList>
            <consortium name="The Broad Institute Genomics Platform"/>
            <consortium name="The Broad Institute Genome Sequencing Center for Infectious Disease"/>
            <person name="Wu L."/>
            <person name="Ma J."/>
        </authorList>
    </citation>
    <scope>NUCLEOTIDE SEQUENCE [LARGE SCALE GENOMIC DNA]</scope>
    <source>
        <strain evidence="3">JCM 18304</strain>
    </source>
</reference>
<evidence type="ECO:0000313" key="3">
    <source>
        <dbReference type="Proteomes" id="UP001501570"/>
    </source>
</evidence>
<dbReference type="GO" id="GO:0016787">
    <property type="term" value="F:hydrolase activity"/>
    <property type="evidence" value="ECO:0007669"/>
    <property type="project" value="UniProtKB-KW"/>
</dbReference>
<dbReference type="EMBL" id="BAABJQ010000008">
    <property type="protein sequence ID" value="GAA5186793.1"/>
    <property type="molecule type" value="Genomic_DNA"/>
</dbReference>
<dbReference type="Gene3D" id="3.40.50.1820">
    <property type="entry name" value="alpha/beta hydrolase"/>
    <property type="match status" value="1"/>
</dbReference>
<dbReference type="InterPro" id="IPR050228">
    <property type="entry name" value="Carboxylesterase_BioH"/>
</dbReference>
<gene>
    <name evidence="2" type="ORF">GCM10023322_33820</name>
</gene>
<feature type="domain" description="AB hydrolase-1" evidence="1">
    <location>
        <begin position="28"/>
        <end position="264"/>
    </location>
</feature>
<organism evidence="2 3">
    <name type="scientific">Rugosimonospora acidiphila</name>
    <dbReference type="NCBI Taxonomy" id="556531"/>
    <lineage>
        <taxon>Bacteria</taxon>
        <taxon>Bacillati</taxon>
        <taxon>Actinomycetota</taxon>
        <taxon>Actinomycetes</taxon>
        <taxon>Micromonosporales</taxon>
        <taxon>Micromonosporaceae</taxon>
        <taxon>Rugosimonospora</taxon>
    </lineage>
</organism>
<dbReference type="PANTHER" id="PTHR43194">
    <property type="entry name" value="HYDROLASE ALPHA/BETA FOLD FAMILY"/>
    <property type="match status" value="1"/>
</dbReference>
<dbReference type="Proteomes" id="UP001501570">
    <property type="component" value="Unassembled WGS sequence"/>
</dbReference>
<evidence type="ECO:0000259" key="1">
    <source>
        <dbReference type="Pfam" id="PF12697"/>
    </source>
</evidence>
<dbReference type="InterPro" id="IPR000073">
    <property type="entry name" value="AB_hydrolase_1"/>
</dbReference>
<name>A0ABP9RUK3_9ACTN</name>
<dbReference type="InterPro" id="IPR029058">
    <property type="entry name" value="AB_hydrolase_fold"/>
</dbReference>
<comment type="caution">
    <text evidence="2">The sequence shown here is derived from an EMBL/GenBank/DDBJ whole genome shotgun (WGS) entry which is preliminary data.</text>
</comment>
<protein>
    <submittedName>
        <fullName evidence="2">Alpha/beta hydrolase</fullName>
    </submittedName>
</protein>
<dbReference type="Pfam" id="PF12697">
    <property type="entry name" value="Abhydrolase_6"/>
    <property type="match status" value="1"/>
</dbReference>
<accession>A0ABP9RUK3</accession>
<evidence type="ECO:0000313" key="2">
    <source>
        <dbReference type="EMBL" id="GAA5186793.1"/>
    </source>
</evidence>
<dbReference type="RefSeq" id="WP_345630619.1">
    <property type="nucleotide sequence ID" value="NZ_BAABJQ010000008.1"/>
</dbReference>
<dbReference type="SUPFAM" id="SSF53474">
    <property type="entry name" value="alpha/beta-Hydrolases"/>
    <property type="match status" value="1"/>
</dbReference>
<sequence length="293" mass="31664">MADYLKGTVRSADGTTIGYRQYGSGPGLIVVHGGMKAGQHFSTLAADLSDRFQVYLPDRRGRGRSGSHGTAFGMQREVEDLQALVAATGASLVFGHSSGALVSLRAALSIPALDRVALYEPPLPVHDSVPTEWLPRFDREIAVGRRSAAAVTALKGLRTEPTFSRLPRWLLTGVGAVGLRTERPPDDEVSIAELIPTMHFDVQLIREMADTASKHATLKVPVLLLGGTRSPDYLSVALRELASVLPRAQRVTLHGLDHSGPEDDGSPLVVAQVLRDFFTAPRRPDHERQTVKS</sequence>
<keyword evidence="3" id="KW-1185">Reference proteome</keyword>
<keyword evidence="2" id="KW-0378">Hydrolase</keyword>
<proteinExistence type="predicted"/>